<evidence type="ECO:0000259" key="3">
    <source>
        <dbReference type="PROSITE" id="PS51737"/>
    </source>
</evidence>
<dbReference type="GO" id="GO:0000150">
    <property type="term" value="F:DNA strand exchange activity"/>
    <property type="evidence" value="ECO:0007669"/>
    <property type="project" value="InterPro"/>
</dbReference>
<evidence type="ECO:0000256" key="1">
    <source>
        <dbReference type="SAM" id="Coils"/>
    </source>
</evidence>
<dbReference type="SUPFAM" id="SSF53041">
    <property type="entry name" value="Resolvase-like"/>
    <property type="match status" value="1"/>
</dbReference>
<protein>
    <submittedName>
        <fullName evidence="4">Resolvase domain protein</fullName>
    </submittedName>
</protein>
<dbReference type="PROSITE" id="PS51736">
    <property type="entry name" value="RECOMBINASES_3"/>
    <property type="match status" value="1"/>
</dbReference>
<dbReference type="SMART" id="SM00857">
    <property type="entry name" value="Resolvase"/>
    <property type="match status" value="1"/>
</dbReference>
<keyword evidence="1" id="KW-0175">Coiled coil</keyword>
<dbReference type="InterPro" id="IPR025827">
    <property type="entry name" value="Zn_ribbon_recom_dom"/>
</dbReference>
<dbReference type="OrthoDB" id="9781670at2"/>
<dbReference type="PANTHER" id="PTHR30461">
    <property type="entry name" value="DNA-INVERTASE FROM LAMBDOID PROPHAGE"/>
    <property type="match status" value="1"/>
</dbReference>
<name>A0A2K9P0M4_9FIRM</name>
<dbReference type="InterPro" id="IPR006119">
    <property type="entry name" value="Resolv_N"/>
</dbReference>
<dbReference type="CDD" id="cd03768">
    <property type="entry name" value="SR_ResInv"/>
    <property type="match status" value="1"/>
</dbReference>
<dbReference type="Gene3D" id="3.40.50.1390">
    <property type="entry name" value="Resolvase, N-terminal catalytic domain"/>
    <property type="match status" value="1"/>
</dbReference>
<dbReference type="KEGG" id="mpec:B9O19_00634"/>
<dbReference type="Proteomes" id="UP000235589">
    <property type="component" value="Chromosome"/>
</dbReference>
<gene>
    <name evidence="4" type="ORF">B9O19_00634</name>
</gene>
<dbReference type="RefSeq" id="WP_102365068.1">
    <property type="nucleotide sequence ID" value="NZ_CP020991.1"/>
</dbReference>
<dbReference type="Pfam" id="PF13408">
    <property type="entry name" value="Zn_ribbon_recom"/>
    <property type="match status" value="1"/>
</dbReference>
<feature type="coiled-coil region" evidence="1">
    <location>
        <begin position="400"/>
        <end position="488"/>
    </location>
</feature>
<dbReference type="PROSITE" id="PS51737">
    <property type="entry name" value="RECOMBINASE_DNA_BIND"/>
    <property type="match status" value="1"/>
</dbReference>
<dbReference type="GO" id="GO:0003677">
    <property type="term" value="F:DNA binding"/>
    <property type="evidence" value="ECO:0007669"/>
    <property type="project" value="InterPro"/>
</dbReference>
<evidence type="ECO:0000313" key="5">
    <source>
        <dbReference type="Proteomes" id="UP000235589"/>
    </source>
</evidence>
<dbReference type="Pfam" id="PF00239">
    <property type="entry name" value="Resolvase"/>
    <property type="match status" value="1"/>
</dbReference>
<dbReference type="GeneID" id="98062060"/>
<proteinExistence type="predicted"/>
<keyword evidence="5" id="KW-1185">Reference proteome</keyword>
<dbReference type="PANTHER" id="PTHR30461:SF23">
    <property type="entry name" value="DNA RECOMBINASE-RELATED"/>
    <property type="match status" value="1"/>
</dbReference>
<feature type="domain" description="Resolvase/invertase-type recombinase catalytic" evidence="2">
    <location>
        <begin position="7"/>
        <end position="156"/>
    </location>
</feature>
<dbReference type="Gene3D" id="3.90.1750.20">
    <property type="entry name" value="Putative Large Serine Recombinase, Chain B, Domain 2"/>
    <property type="match status" value="2"/>
</dbReference>
<dbReference type="InterPro" id="IPR038109">
    <property type="entry name" value="DNA_bind_recomb_sf"/>
</dbReference>
<organism evidence="4 5">
    <name type="scientific">Monoglobus pectinilyticus</name>
    <dbReference type="NCBI Taxonomy" id="1981510"/>
    <lineage>
        <taxon>Bacteria</taxon>
        <taxon>Bacillati</taxon>
        <taxon>Bacillota</taxon>
        <taxon>Clostridia</taxon>
        <taxon>Monoglobales</taxon>
        <taxon>Monoglobaceae</taxon>
        <taxon>Monoglobus</taxon>
    </lineage>
</organism>
<evidence type="ECO:0000259" key="2">
    <source>
        <dbReference type="PROSITE" id="PS51736"/>
    </source>
</evidence>
<reference evidence="4 5" key="1">
    <citation type="submission" date="2017-04" db="EMBL/GenBank/DDBJ databases">
        <title>Monoglobus pectinilyticus 14 draft genome.</title>
        <authorList>
            <person name="Kim C."/>
            <person name="Rosendale D.I."/>
            <person name="Kelly W.J."/>
            <person name="Tannock G.W."/>
            <person name="Patchett M.L."/>
            <person name="Jordens J.Z."/>
        </authorList>
    </citation>
    <scope>NUCLEOTIDE SEQUENCE [LARGE SCALE GENOMIC DNA]</scope>
    <source>
        <strain evidence="4 5">14</strain>
    </source>
</reference>
<feature type="domain" description="Recombinase" evidence="3">
    <location>
        <begin position="164"/>
        <end position="326"/>
    </location>
</feature>
<evidence type="ECO:0000313" key="4">
    <source>
        <dbReference type="EMBL" id="AUO18817.1"/>
    </source>
</evidence>
<accession>A0A2K9P0M4</accession>
<dbReference type="InterPro" id="IPR011109">
    <property type="entry name" value="DNA_bind_recombinase_dom"/>
</dbReference>
<dbReference type="InterPro" id="IPR036162">
    <property type="entry name" value="Resolvase-like_N_sf"/>
</dbReference>
<dbReference type="EMBL" id="CP020991">
    <property type="protein sequence ID" value="AUO18817.1"/>
    <property type="molecule type" value="Genomic_DNA"/>
</dbReference>
<sequence length="543" mass="62859">MNDENKRFAVYSRKSRFTGKGESIENQIELCRRYINLNYPNASEKNIFIYEDEGFSGGNTDRPQFKKMMDDASEKKFNVLICYRLDRISRNIGDFAKLIDRLGELGISFESIKEKFDTDSSLGRAMMYIASVFSQLERETIAERIRDNMHELAKTGRWLGGNTPTGYRSVQVQTITVDGKKRSSCMLKIEESEMTAVKKIFEKFLESESLTAVETYMIQNHIKTRKGKDFSRFSIKGILRNPVYMIADSDAWEYLSVLGAEIFAEKSDFDGNCGVMAYNKTLQKKGKTNKIRDIKEWIITTGRHKGVVSGKEWKQVQECLERNSVKAYRKPKNNTALLSGLLYCGDCGHYMRPKIYNSFYKDGEKKFSYLCEMKEKSRRSECSVSNPAGNELDAEVIKEISKLEEDKKELYYILNKAKKTFSDGRESNTEIEELNEGLNVNNRKIASLVENLTELEKTVADKYIIKKIEELHAENELLKKRLYELIKTSENKKSVDVNYITDTLTVWESVIKLIEVRERREVVRTIVDKIIWDGESAHIYFFG</sequence>
<dbReference type="InterPro" id="IPR050639">
    <property type="entry name" value="SSR_resolvase"/>
</dbReference>
<dbReference type="AlphaFoldDB" id="A0A2K9P0M4"/>
<dbReference type="Pfam" id="PF07508">
    <property type="entry name" value="Recombinase"/>
    <property type="match status" value="1"/>
</dbReference>